<protein>
    <submittedName>
        <fullName evidence="2">Homeobox protein 2-like</fullName>
    </submittedName>
</protein>
<accession>A0A0K0G181</accession>
<sequence length="320" mass="38649">MKGDLYNDYNMNDNYYLNDKKVFYDPNSFFKLHYNQRSKSYNIDNREPHQDRIFNYSPNYNNEDYSIFKRNAISHSTLPTKYFSDYTNNNGGNRKFIKKSFNNSIRFAPTTTTIDGANRLHSRPLNSSDPYLKDIYSNDSSQWKLYHNNNLRSFPLFKKNENQRCRSYDNISSNQKSRPINLYNNSPRNLFRYVYTEPRHEVHQNHLNKHTGDMLNVDYANRNESHYFYNIPPILNNDCEEIYNYKENGISRRKKSITKQYMVYFCCLSFKWPPWRIEPLMEEDNKNTKTRGPHNSQLIRSREKYNGNNLKLTRQLYMNK</sequence>
<organism evidence="1 2">
    <name type="scientific">Strongyloides venezuelensis</name>
    <name type="common">Threadworm</name>
    <dbReference type="NCBI Taxonomy" id="75913"/>
    <lineage>
        <taxon>Eukaryota</taxon>
        <taxon>Metazoa</taxon>
        <taxon>Ecdysozoa</taxon>
        <taxon>Nematoda</taxon>
        <taxon>Chromadorea</taxon>
        <taxon>Rhabditida</taxon>
        <taxon>Tylenchina</taxon>
        <taxon>Panagrolaimomorpha</taxon>
        <taxon>Strongyloidoidea</taxon>
        <taxon>Strongyloididae</taxon>
        <taxon>Strongyloides</taxon>
    </lineage>
</organism>
<dbReference type="AlphaFoldDB" id="A0A0K0G181"/>
<evidence type="ECO:0000313" key="2">
    <source>
        <dbReference type="WBParaSite" id="SVE_1846900.1"/>
    </source>
</evidence>
<dbReference type="WBParaSite" id="SVE_1846900.1">
    <property type="protein sequence ID" value="SVE_1846900.1"/>
    <property type="gene ID" value="SVE_1846900"/>
</dbReference>
<dbReference type="Proteomes" id="UP000035680">
    <property type="component" value="Unassembled WGS sequence"/>
</dbReference>
<name>A0A0K0G181_STRVS</name>
<keyword evidence="1" id="KW-1185">Reference proteome</keyword>
<reference evidence="1" key="1">
    <citation type="submission" date="2014-07" db="EMBL/GenBank/DDBJ databases">
        <authorList>
            <person name="Martin A.A"/>
            <person name="De Silva N."/>
        </authorList>
    </citation>
    <scope>NUCLEOTIDE SEQUENCE</scope>
</reference>
<evidence type="ECO:0000313" key="1">
    <source>
        <dbReference type="Proteomes" id="UP000035680"/>
    </source>
</evidence>
<proteinExistence type="predicted"/>
<reference evidence="2" key="2">
    <citation type="submission" date="2015-08" db="UniProtKB">
        <authorList>
            <consortium name="WormBaseParasite"/>
        </authorList>
    </citation>
    <scope>IDENTIFICATION</scope>
</reference>